<feature type="transmembrane region" description="Helical" evidence="1">
    <location>
        <begin position="65"/>
        <end position="85"/>
    </location>
</feature>
<dbReference type="Pfam" id="PF06897">
    <property type="entry name" value="DUF1269"/>
    <property type="match status" value="1"/>
</dbReference>
<dbReference type="InterPro" id="IPR009200">
    <property type="entry name" value="DUF1269_membrane"/>
</dbReference>
<evidence type="ECO:0000313" key="2">
    <source>
        <dbReference type="EMBL" id="QKJ66379.1"/>
    </source>
</evidence>
<name>A0A6M8SUH5_9NEIS</name>
<evidence type="ECO:0000256" key="1">
    <source>
        <dbReference type="SAM" id="Phobius"/>
    </source>
</evidence>
<dbReference type="KEGG" id="dee:HQN60_06520"/>
<dbReference type="RefSeq" id="WP_173532883.1">
    <property type="nucleotide sequence ID" value="NZ_CP054143.1"/>
</dbReference>
<evidence type="ECO:0000313" key="3">
    <source>
        <dbReference type="Proteomes" id="UP000504844"/>
    </source>
</evidence>
<accession>A0A6M8SUH5</accession>
<dbReference type="Proteomes" id="UP000504844">
    <property type="component" value="Chromosome"/>
</dbReference>
<reference evidence="2 3" key="1">
    <citation type="submission" date="2020-05" db="EMBL/GenBank/DDBJ databases">
        <title>Complete genome sequence of Deefgea sp. D17.</title>
        <authorList>
            <person name="Bae J.-W."/>
            <person name="Han J.E."/>
        </authorList>
    </citation>
    <scope>NUCLEOTIDE SEQUENCE [LARGE SCALE GENOMIC DNA]</scope>
    <source>
        <strain evidence="2 3">D17</strain>
    </source>
</reference>
<organism evidence="2 3">
    <name type="scientific">Deefgea piscis</name>
    <dbReference type="NCBI Taxonomy" id="2739061"/>
    <lineage>
        <taxon>Bacteria</taxon>
        <taxon>Pseudomonadati</taxon>
        <taxon>Pseudomonadota</taxon>
        <taxon>Betaproteobacteria</taxon>
        <taxon>Neisseriales</taxon>
        <taxon>Chitinibacteraceae</taxon>
        <taxon>Deefgea</taxon>
    </lineage>
</organism>
<keyword evidence="1" id="KW-1133">Transmembrane helix</keyword>
<dbReference type="AlphaFoldDB" id="A0A6M8SUH5"/>
<sequence>MSSLVVVGYDNMYKAEEVRLALRKLQTEYLIDLEDAVVATKDAAGKVKLHQALNLTATGAVSGGFWGALIGMIFLMPIVGMAIGASTGALSGALTDLGIDDQFMKDLAANMKPESSTLFVLVRSMTPDKVLEQLRGTGGTLIQTSLSHEDETKLQAALSAAKVDQSA</sequence>
<keyword evidence="1" id="KW-0812">Transmembrane</keyword>
<proteinExistence type="predicted"/>
<gene>
    <name evidence="2" type="ORF">HQN60_06520</name>
</gene>
<keyword evidence="1" id="KW-0472">Membrane</keyword>
<dbReference type="EMBL" id="CP054143">
    <property type="protein sequence ID" value="QKJ66379.1"/>
    <property type="molecule type" value="Genomic_DNA"/>
</dbReference>
<protein>
    <submittedName>
        <fullName evidence="2">DUF1269 domain-containing protein</fullName>
    </submittedName>
</protein>
<keyword evidence="3" id="KW-1185">Reference proteome</keyword>